<accession>A0A2G6E6N6</accession>
<evidence type="ECO:0000313" key="2">
    <source>
        <dbReference type="Proteomes" id="UP000229740"/>
    </source>
</evidence>
<protein>
    <submittedName>
        <fullName evidence="1">Uncharacterized protein</fullName>
    </submittedName>
</protein>
<comment type="caution">
    <text evidence="1">The sequence shown here is derived from an EMBL/GenBank/DDBJ whole genome shotgun (WGS) entry which is preliminary data.</text>
</comment>
<reference evidence="1 2" key="1">
    <citation type="submission" date="2017-10" db="EMBL/GenBank/DDBJ databases">
        <title>Novel microbial diversity and functional potential in the marine mammal oral microbiome.</title>
        <authorList>
            <person name="Dudek N.K."/>
            <person name="Sun C.L."/>
            <person name="Burstein D."/>
            <person name="Kantor R.S."/>
            <person name="Aliaga Goltsman D.S."/>
            <person name="Bik E.M."/>
            <person name="Thomas B.C."/>
            <person name="Banfield J.F."/>
            <person name="Relman D.A."/>
        </authorList>
    </citation>
    <scope>NUCLEOTIDE SEQUENCE [LARGE SCALE GENOMIC DNA]</scope>
    <source>
        <strain evidence="1">DOLZORAL124_49_17</strain>
    </source>
</reference>
<name>A0A2G6E6N6_9BACT</name>
<dbReference type="AlphaFoldDB" id="A0A2G6E6N6"/>
<evidence type="ECO:0000313" key="1">
    <source>
        <dbReference type="EMBL" id="PID57739.1"/>
    </source>
</evidence>
<proteinExistence type="predicted"/>
<sequence length="74" mass="7994">MLCHSILIKNEPVPHIQQKVKRVQGVSYAHDGRYAMLSCENAFTGMSGIHLSQRGVAARAGTVSTPLKCPDNSS</sequence>
<dbReference type="EMBL" id="PDPS01000025">
    <property type="protein sequence ID" value="PID57739.1"/>
    <property type="molecule type" value="Genomic_DNA"/>
</dbReference>
<gene>
    <name evidence="1" type="ORF">CSB45_05800</name>
</gene>
<organism evidence="1 2">
    <name type="scientific">candidate division KSB3 bacterium</name>
    <dbReference type="NCBI Taxonomy" id="2044937"/>
    <lineage>
        <taxon>Bacteria</taxon>
        <taxon>candidate division KSB3</taxon>
    </lineage>
</organism>
<dbReference type="Proteomes" id="UP000229740">
    <property type="component" value="Unassembled WGS sequence"/>
</dbReference>